<accession>A0ABX1MUN9</accession>
<dbReference type="InterPro" id="IPR013783">
    <property type="entry name" value="Ig-like_fold"/>
</dbReference>
<evidence type="ECO:0000313" key="2">
    <source>
        <dbReference type="EMBL" id="NMF91699.1"/>
    </source>
</evidence>
<dbReference type="InterPro" id="IPR021828">
    <property type="entry name" value="GlgE_dom_N/S"/>
</dbReference>
<evidence type="ECO:0000259" key="1">
    <source>
        <dbReference type="Pfam" id="PF11896"/>
    </source>
</evidence>
<comment type="caution">
    <text evidence="2">The sequence shown here is derived from an EMBL/GenBank/DDBJ whole genome shotgun (WGS) entry which is preliminary data.</text>
</comment>
<dbReference type="Pfam" id="PF11896">
    <property type="entry name" value="GlgE_dom_N_S"/>
    <property type="match status" value="1"/>
</dbReference>
<keyword evidence="3" id="KW-1185">Reference proteome</keyword>
<dbReference type="Gene3D" id="2.60.40.10">
    <property type="entry name" value="Immunoglobulins"/>
    <property type="match status" value="1"/>
</dbReference>
<dbReference type="Gene3D" id="1.20.58.80">
    <property type="entry name" value="Phosphotransferase system, lactose/cellobiose-type IIA subunit"/>
    <property type="match status" value="1"/>
</dbReference>
<reference evidence="2 3" key="1">
    <citation type="submission" date="2019-12" db="EMBL/GenBank/DDBJ databases">
        <title>Comparative genomics gives insights into the taxonomy of the Azoarcus-Aromatoleum group and reveals separate origins of nif in the plant-associated Azoarcus and non-plant-associated Aromatoleum sub-groups.</title>
        <authorList>
            <person name="Lafos M."/>
            <person name="Maluk M."/>
            <person name="Batista M."/>
            <person name="Junghare M."/>
            <person name="Carmona M."/>
            <person name="Faoro H."/>
            <person name="Cruz L.M."/>
            <person name="Battistoni F."/>
            <person name="De Souza E."/>
            <person name="Pedrosa F."/>
            <person name="Chen W.-M."/>
            <person name="Poole P.S."/>
            <person name="Dixon R.A."/>
            <person name="James E.K."/>
        </authorList>
    </citation>
    <scope>NUCLEOTIDE SEQUENCE [LARGE SCALE GENOMIC DNA]</scope>
    <source>
        <strain evidence="2 3">ToN1</strain>
    </source>
</reference>
<feature type="domain" description="Alpha-1,4-glucan:maltose-1-phosphate maltosyltransferase" evidence="1">
    <location>
        <begin position="1"/>
        <end position="132"/>
    </location>
</feature>
<proteinExistence type="predicted"/>
<dbReference type="Proteomes" id="UP000652074">
    <property type="component" value="Unassembled WGS sequence"/>
</dbReference>
<protein>
    <submittedName>
        <fullName evidence="2">DUF3416 domain-containing protein</fullName>
    </submittedName>
</protein>
<dbReference type="RefSeq" id="WP_169208976.1">
    <property type="nucleotide sequence ID" value="NZ_WTVR01000160.1"/>
</dbReference>
<name>A0ABX1MUN9_9RHOO</name>
<feature type="non-terminal residue" evidence="2">
    <location>
        <position position="1"/>
    </location>
</feature>
<sequence length="138" mass="15342">VQPSVEDGRFAVKRLVGDDIVVEADVLMDGHDKLAVQLLWRAQDEDSWQHVPMVALGNDRWRGAFRPERLGRHVYAVAAWRDAFGTYRSELEKKHTAGVDVTLELEEGARLVAQAAEHAPKNAAADALHKLAQLLSEP</sequence>
<gene>
    <name evidence="2" type="ORF">GPA26_24925</name>
</gene>
<dbReference type="EMBL" id="WTVR01000160">
    <property type="protein sequence ID" value="NMF91699.1"/>
    <property type="molecule type" value="Genomic_DNA"/>
</dbReference>
<evidence type="ECO:0000313" key="3">
    <source>
        <dbReference type="Proteomes" id="UP000652074"/>
    </source>
</evidence>
<organism evidence="2 3">
    <name type="scientific">Aromatoleum petrolei</name>
    <dbReference type="NCBI Taxonomy" id="76116"/>
    <lineage>
        <taxon>Bacteria</taxon>
        <taxon>Pseudomonadati</taxon>
        <taxon>Pseudomonadota</taxon>
        <taxon>Betaproteobacteria</taxon>
        <taxon>Rhodocyclales</taxon>
        <taxon>Rhodocyclaceae</taxon>
        <taxon>Aromatoleum</taxon>
    </lineage>
</organism>
<feature type="non-terminal residue" evidence="2">
    <location>
        <position position="138"/>
    </location>
</feature>